<evidence type="ECO:0000256" key="1">
    <source>
        <dbReference type="SAM" id="MobiDB-lite"/>
    </source>
</evidence>
<dbReference type="PANTHER" id="PTHR12155">
    <property type="entry name" value="SCHLAFEN"/>
    <property type="match status" value="1"/>
</dbReference>
<keyword evidence="2" id="KW-1133">Transmembrane helix</keyword>
<feature type="transmembrane region" description="Helical" evidence="2">
    <location>
        <begin position="59"/>
        <end position="79"/>
    </location>
</feature>
<dbReference type="Proteomes" id="UP000001219">
    <property type="component" value="Chromosome"/>
</dbReference>
<keyword evidence="2" id="KW-0812">Transmembrane</keyword>
<evidence type="ECO:0000313" key="5">
    <source>
        <dbReference type="Proteomes" id="UP000001219"/>
    </source>
</evidence>
<dbReference type="eggNOG" id="COG2865">
    <property type="taxonomic scope" value="Bacteria"/>
</dbReference>
<protein>
    <recommendedName>
        <fullName evidence="3">Schlafen AlbA-2 domain-containing protein</fullName>
    </recommendedName>
</protein>
<feature type="compositionally biased region" description="Polar residues" evidence="1">
    <location>
        <begin position="235"/>
        <end position="246"/>
    </location>
</feature>
<dbReference type="AlphaFoldDB" id="D0L4Z9"/>
<dbReference type="STRING" id="526226.Gbro_1143"/>
<evidence type="ECO:0000259" key="3">
    <source>
        <dbReference type="Pfam" id="PF04326"/>
    </source>
</evidence>
<feature type="domain" description="Schlafen AlbA-2" evidence="3">
    <location>
        <begin position="95"/>
        <end position="155"/>
    </location>
</feature>
<keyword evidence="2" id="KW-0472">Membrane</keyword>
<keyword evidence="5" id="KW-1185">Reference proteome</keyword>
<accession>D0L4Z9</accession>
<evidence type="ECO:0000313" key="4">
    <source>
        <dbReference type="EMBL" id="ACY20451.1"/>
    </source>
</evidence>
<dbReference type="InterPro" id="IPR029684">
    <property type="entry name" value="Schlafen"/>
</dbReference>
<feature type="transmembrane region" description="Helical" evidence="2">
    <location>
        <begin position="28"/>
        <end position="47"/>
    </location>
</feature>
<dbReference type="PANTHER" id="PTHR12155:SF41">
    <property type="entry name" value="SCHLAFEN ALBA-2 DOMAIN-CONTAINING PROTEIN"/>
    <property type="match status" value="1"/>
</dbReference>
<sequence>MVLAVALVFGSVPRFVLRRRAHLDLTTSIVLSMLGTAIGLLIAGAVLPHLRLWSPITILLGLACSIVAVALYGAVATHFQRQHHIPITELIAGGESDHVEFKSTARINLRTEQKDPRMEHVIVKTVSAFVNADGGTLLIGVDDDGTPLGLDADYATLKVPDADRFELWLRDLFTTALGQNSAVAVGVSIEDVPPTTVRSRCAASGASPHPSPCTCGPARTARPSSGCAPAIPAANSPSTRPPTTSCIAGRSAPVPRSPPRHERRCGSPLNDSHVVML</sequence>
<name>D0L4Z9_GORB4</name>
<dbReference type="EMBL" id="CP001802">
    <property type="protein sequence ID" value="ACY20451.1"/>
    <property type="molecule type" value="Genomic_DNA"/>
</dbReference>
<reference evidence="5" key="1">
    <citation type="submission" date="2009-10" db="EMBL/GenBank/DDBJ databases">
        <title>The complete chromosome of Gordonia bronchialis DSM 43247.</title>
        <authorList>
            <consortium name="US DOE Joint Genome Institute (JGI-PGF)"/>
            <person name="Lucas S."/>
            <person name="Copeland A."/>
            <person name="Lapidus A."/>
            <person name="Glavina del Rio T."/>
            <person name="Dalin E."/>
            <person name="Tice H."/>
            <person name="Bruce D."/>
            <person name="Goodwin L."/>
            <person name="Pitluck S."/>
            <person name="Kyrpides N."/>
            <person name="Mavromatis K."/>
            <person name="Ivanova N."/>
            <person name="Ovchinnikova G."/>
            <person name="Saunders E."/>
            <person name="Brettin T."/>
            <person name="Detter J.C."/>
            <person name="Han C."/>
            <person name="Larimer F."/>
            <person name="Land M."/>
            <person name="Hauser L."/>
            <person name="Markowitz V."/>
            <person name="Cheng J.-F."/>
            <person name="Hugenholtz P."/>
            <person name="Woyke T."/>
            <person name="Wu D."/>
            <person name="Jando M."/>
            <person name="Schneider S."/>
            <person name="Goeker M."/>
            <person name="Klenk H.-P."/>
            <person name="Eisen J.A."/>
        </authorList>
    </citation>
    <scope>NUCLEOTIDE SEQUENCE [LARGE SCALE GENOMIC DNA]</scope>
    <source>
        <strain evidence="5">ATCC 25592 / DSM 43247 / BCRC 13721 / JCM 3198 / KCTC 3076 / NBRC 16047 / NCTC 10667</strain>
    </source>
</reference>
<proteinExistence type="predicted"/>
<dbReference type="InterPro" id="IPR038461">
    <property type="entry name" value="Schlafen_AlbA_2_dom_sf"/>
</dbReference>
<gene>
    <name evidence="4" type="ordered locus">Gbro_1143</name>
</gene>
<feature type="region of interest" description="Disordered" evidence="1">
    <location>
        <begin position="224"/>
        <end position="277"/>
    </location>
</feature>
<dbReference type="InterPro" id="IPR007421">
    <property type="entry name" value="Schlafen_AlbA_2_dom"/>
</dbReference>
<dbReference type="KEGG" id="gbr:Gbro_1143"/>
<organism evidence="4 5">
    <name type="scientific">Gordonia bronchialis (strain ATCC 25592 / DSM 43247 / BCRC 13721 / JCM 3198 / KCTC 3076 / NBRC 16047 / NCTC 10667)</name>
    <name type="common">Rhodococcus bronchialis</name>
    <dbReference type="NCBI Taxonomy" id="526226"/>
    <lineage>
        <taxon>Bacteria</taxon>
        <taxon>Bacillati</taxon>
        <taxon>Actinomycetota</taxon>
        <taxon>Actinomycetes</taxon>
        <taxon>Mycobacteriales</taxon>
        <taxon>Gordoniaceae</taxon>
        <taxon>Gordonia</taxon>
    </lineage>
</organism>
<dbReference type="HOGENOM" id="CLU_1003858_0_0_11"/>
<evidence type="ECO:0000256" key="2">
    <source>
        <dbReference type="SAM" id="Phobius"/>
    </source>
</evidence>
<dbReference type="Gene3D" id="3.30.950.30">
    <property type="entry name" value="Schlafen, AAA domain"/>
    <property type="match status" value="1"/>
</dbReference>
<dbReference type="Pfam" id="PF04326">
    <property type="entry name" value="SLFN_AlbA_2"/>
    <property type="match status" value="1"/>
</dbReference>
<reference evidence="4 5" key="2">
    <citation type="journal article" date="2010" name="Stand. Genomic Sci.">
        <title>Complete genome sequence of Gordonia bronchialis type strain (3410).</title>
        <authorList>
            <person name="Ivanova N."/>
            <person name="Sikorski J."/>
            <person name="Jando M."/>
            <person name="Lapidus A."/>
            <person name="Nolan M."/>
            <person name="Lucas S."/>
            <person name="Del Rio T.G."/>
            <person name="Tice H."/>
            <person name="Copeland A."/>
            <person name="Cheng J.F."/>
            <person name="Chen F."/>
            <person name="Bruce D."/>
            <person name="Goodwin L."/>
            <person name="Pitluck S."/>
            <person name="Mavromatis K."/>
            <person name="Ovchinnikova G."/>
            <person name="Pati A."/>
            <person name="Chen A."/>
            <person name="Palaniappan K."/>
            <person name="Land M."/>
            <person name="Hauser L."/>
            <person name="Chang Y.J."/>
            <person name="Jeffries C.D."/>
            <person name="Chain P."/>
            <person name="Saunders E."/>
            <person name="Han C."/>
            <person name="Detter J.C."/>
            <person name="Brettin T."/>
            <person name="Rohde M."/>
            <person name="Goker M."/>
            <person name="Bristow J."/>
            <person name="Eisen J.A."/>
            <person name="Markowitz V."/>
            <person name="Hugenholtz P."/>
            <person name="Klenk H.P."/>
            <person name="Kyrpides N.C."/>
        </authorList>
    </citation>
    <scope>NUCLEOTIDE SEQUENCE [LARGE SCALE GENOMIC DNA]</scope>
    <source>
        <strain evidence="5">ATCC 25592 / DSM 43247 / BCRC 13721 / JCM 3198 / KCTC 3076 / NBRC 16047 / NCTC 10667</strain>
    </source>
</reference>